<organism evidence="11 12">
    <name type="scientific">Candidatus Butyricicoccus avistercoris</name>
    <dbReference type="NCBI Taxonomy" id="2838518"/>
    <lineage>
        <taxon>Bacteria</taxon>
        <taxon>Bacillati</taxon>
        <taxon>Bacillota</taxon>
        <taxon>Clostridia</taxon>
        <taxon>Eubacteriales</taxon>
        <taxon>Butyricicoccaceae</taxon>
        <taxon>Butyricicoccus</taxon>
    </lineage>
</organism>
<comment type="function">
    <text evidence="7">Activator of cell division through the inhibition of FtsZ GTPase activity, therefore promoting FtsZ assembly into bundles of protofilaments necessary for the formation of the division Z ring. It is recruited early at mid-cell but it is not essential for cell division.</text>
</comment>
<gene>
    <name evidence="11" type="primary">zapA</name>
    <name evidence="11" type="ORF">H9746_00720</name>
</gene>
<proteinExistence type="predicted"/>
<reference evidence="11" key="1">
    <citation type="journal article" date="2021" name="PeerJ">
        <title>Extensive microbial diversity within the chicken gut microbiome revealed by metagenomics and culture.</title>
        <authorList>
            <person name="Gilroy R."/>
            <person name="Ravi A."/>
            <person name="Getino M."/>
            <person name="Pursley I."/>
            <person name="Horton D.L."/>
            <person name="Alikhan N.F."/>
            <person name="Baker D."/>
            <person name="Gharbi K."/>
            <person name="Hall N."/>
            <person name="Watson M."/>
            <person name="Adriaenssens E.M."/>
            <person name="Foster-Nyarko E."/>
            <person name="Jarju S."/>
            <person name="Secka A."/>
            <person name="Antonio M."/>
            <person name="Oren A."/>
            <person name="Chaudhuri R.R."/>
            <person name="La Ragione R."/>
            <person name="Hildebrand F."/>
            <person name="Pallen M.J."/>
        </authorList>
    </citation>
    <scope>NUCLEOTIDE SEQUENCE</scope>
    <source>
        <strain evidence="11">CHK193-4272</strain>
    </source>
</reference>
<dbReference type="GO" id="GO:0005829">
    <property type="term" value="C:cytosol"/>
    <property type="evidence" value="ECO:0007669"/>
    <property type="project" value="TreeGrafter"/>
</dbReference>
<evidence type="ECO:0000256" key="6">
    <source>
        <dbReference type="ARBA" id="ARBA00023306"/>
    </source>
</evidence>
<evidence type="ECO:0000256" key="4">
    <source>
        <dbReference type="ARBA" id="ARBA00022618"/>
    </source>
</evidence>
<evidence type="ECO:0000256" key="8">
    <source>
        <dbReference type="ARBA" id="ARBA00026068"/>
    </source>
</evidence>
<comment type="caution">
    <text evidence="11">The sequence shown here is derived from an EMBL/GenBank/DDBJ whole genome shotgun (WGS) entry which is preliminary data.</text>
</comment>
<protein>
    <recommendedName>
        <fullName evidence="2">Cell division protein ZapA</fullName>
    </recommendedName>
    <alternativeName>
        <fullName evidence="9">Z ring-associated protein ZapA</fullName>
    </alternativeName>
</protein>
<dbReference type="PANTHER" id="PTHR34981:SF1">
    <property type="entry name" value="CELL DIVISION PROTEIN ZAPA"/>
    <property type="match status" value="1"/>
</dbReference>
<dbReference type="GO" id="GO:0000921">
    <property type="term" value="P:septin ring assembly"/>
    <property type="evidence" value="ECO:0007669"/>
    <property type="project" value="TreeGrafter"/>
</dbReference>
<dbReference type="EMBL" id="DXIE01000006">
    <property type="protein sequence ID" value="HIV61367.1"/>
    <property type="molecule type" value="Genomic_DNA"/>
</dbReference>
<feature type="compositionally biased region" description="Basic and acidic residues" evidence="10">
    <location>
        <begin position="117"/>
        <end position="148"/>
    </location>
</feature>
<dbReference type="InterPro" id="IPR036192">
    <property type="entry name" value="Cell_div_ZapA-like_sf"/>
</dbReference>
<evidence type="ECO:0000256" key="3">
    <source>
        <dbReference type="ARBA" id="ARBA00022490"/>
    </source>
</evidence>
<sequence length="148" mass="16841">MPNRISVTIAGQQYTILAEENEEYTRQVALRADNKIREAREVTEASPLNAAVLAALNLADEATKAEREVRRAKGEISEREEQIKAIREEMMRLVQENADLRDQLQAKAGMKFESASEPEKEKEPEDKPEEKSEEKEKTTEPVKAEKKS</sequence>
<keyword evidence="6" id="KW-0131">Cell cycle</keyword>
<feature type="region of interest" description="Disordered" evidence="10">
    <location>
        <begin position="97"/>
        <end position="148"/>
    </location>
</feature>
<reference evidence="11" key="2">
    <citation type="submission" date="2021-04" db="EMBL/GenBank/DDBJ databases">
        <authorList>
            <person name="Gilroy R."/>
        </authorList>
    </citation>
    <scope>NUCLEOTIDE SEQUENCE</scope>
    <source>
        <strain evidence="11">CHK193-4272</strain>
    </source>
</reference>
<dbReference type="Gene3D" id="6.10.250.790">
    <property type="match status" value="1"/>
</dbReference>
<comment type="subunit">
    <text evidence="8">Homodimer. Interacts with FtsZ.</text>
</comment>
<keyword evidence="5" id="KW-0717">Septation</keyword>
<evidence type="ECO:0000256" key="7">
    <source>
        <dbReference type="ARBA" id="ARBA00024910"/>
    </source>
</evidence>
<dbReference type="InterPro" id="IPR007838">
    <property type="entry name" value="Cell_div_ZapA-like"/>
</dbReference>
<evidence type="ECO:0000256" key="1">
    <source>
        <dbReference type="ARBA" id="ARBA00004496"/>
    </source>
</evidence>
<evidence type="ECO:0000256" key="2">
    <source>
        <dbReference type="ARBA" id="ARBA00015195"/>
    </source>
</evidence>
<dbReference type="Proteomes" id="UP000886808">
    <property type="component" value="Unassembled WGS sequence"/>
</dbReference>
<dbReference type="InterPro" id="IPR053712">
    <property type="entry name" value="Bac_CellDiv_Activator"/>
</dbReference>
<accession>A0A9D1PG49</accession>
<dbReference type="GO" id="GO:0032153">
    <property type="term" value="C:cell division site"/>
    <property type="evidence" value="ECO:0007669"/>
    <property type="project" value="TreeGrafter"/>
</dbReference>
<dbReference type="GO" id="GO:0043093">
    <property type="term" value="P:FtsZ-dependent cytokinesis"/>
    <property type="evidence" value="ECO:0007669"/>
    <property type="project" value="TreeGrafter"/>
</dbReference>
<dbReference type="GO" id="GO:0030428">
    <property type="term" value="C:cell septum"/>
    <property type="evidence" value="ECO:0007669"/>
    <property type="project" value="TreeGrafter"/>
</dbReference>
<evidence type="ECO:0000256" key="5">
    <source>
        <dbReference type="ARBA" id="ARBA00023210"/>
    </source>
</evidence>
<comment type="subcellular location">
    <subcellularLocation>
        <location evidence="1">Cytoplasm</location>
    </subcellularLocation>
</comment>
<dbReference type="PANTHER" id="PTHR34981">
    <property type="entry name" value="CELL DIVISION PROTEIN ZAPA"/>
    <property type="match status" value="1"/>
</dbReference>
<dbReference type="SUPFAM" id="SSF102829">
    <property type="entry name" value="Cell division protein ZapA-like"/>
    <property type="match status" value="1"/>
</dbReference>
<evidence type="ECO:0000256" key="9">
    <source>
        <dbReference type="ARBA" id="ARBA00033158"/>
    </source>
</evidence>
<dbReference type="Pfam" id="PF05164">
    <property type="entry name" value="ZapA"/>
    <property type="match status" value="1"/>
</dbReference>
<evidence type="ECO:0000313" key="11">
    <source>
        <dbReference type="EMBL" id="HIV61367.1"/>
    </source>
</evidence>
<dbReference type="GO" id="GO:0000917">
    <property type="term" value="P:division septum assembly"/>
    <property type="evidence" value="ECO:0007669"/>
    <property type="project" value="UniProtKB-KW"/>
</dbReference>
<keyword evidence="4 11" id="KW-0132">Cell division</keyword>
<name>A0A9D1PG49_9FIRM</name>
<evidence type="ECO:0000256" key="10">
    <source>
        <dbReference type="SAM" id="MobiDB-lite"/>
    </source>
</evidence>
<evidence type="ECO:0000313" key="12">
    <source>
        <dbReference type="Proteomes" id="UP000886808"/>
    </source>
</evidence>
<keyword evidence="3" id="KW-0963">Cytoplasm</keyword>
<dbReference type="AlphaFoldDB" id="A0A9D1PG49"/>